<evidence type="ECO:0000256" key="1">
    <source>
        <dbReference type="SAM" id="MobiDB-lite"/>
    </source>
</evidence>
<proteinExistence type="predicted"/>
<reference evidence="2 3" key="1">
    <citation type="journal article" date="2019" name="Nat. Microbiol.">
        <title>Mediterranean grassland soil C-N compound turnover is dependent on rainfall and depth, and is mediated by genomically divergent microorganisms.</title>
        <authorList>
            <person name="Diamond S."/>
            <person name="Andeer P.F."/>
            <person name="Li Z."/>
            <person name="Crits-Christoph A."/>
            <person name="Burstein D."/>
            <person name="Anantharaman K."/>
            <person name="Lane K.R."/>
            <person name="Thomas B.C."/>
            <person name="Pan C."/>
            <person name="Northen T.R."/>
            <person name="Banfield J.F."/>
        </authorList>
    </citation>
    <scope>NUCLEOTIDE SEQUENCE [LARGE SCALE GENOMIC DNA]</scope>
    <source>
        <strain evidence="2">WS_10</strain>
    </source>
</reference>
<evidence type="ECO:0000313" key="3">
    <source>
        <dbReference type="Proteomes" id="UP000319836"/>
    </source>
</evidence>
<feature type="compositionally biased region" description="Basic and acidic residues" evidence="1">
    <location>
        <begin position="82"/>
        <end position="96"/>
    </location>
</feature>
<feature type="compositionally biased region" description="Pro residues" evidence="1">
    <location>
        <begin position="251"/>
        <end position="276"/>
    </location>
</feature>
<organism evidence="2 3">
    <name type="scientific">Eiseniibacteriota bacterium</name>
    <dbReference type="NCBI Taxonomy" id="2212470"/>
    <lineage>
        <taxon>Bacteria</taxon>
        <taxon>Candidatus Eiseniibacteriota</taxon>
    </lineage>
</organism>
<feature type="region of interest" description="Disordered" evidence="1">
    <location>
        <begin position="15"/>
        <end position="38"/>
    </location>
</feature>
<dbReference type="EMBL" id="VBPA01000073">
    <property type="protein sequence ID" value="TMQ72183.1"/>
    <property type="molecule type" value="Genomic_DNA"/>
</dbReference>
<sequence length="395" mass="41719">MRRIWPGDLERCERFRRIPFSNTSPRASRSQTREPFERGCAEASAYLKILTLELETQGVAKPRTDAPASKPATLPADLVGGPRDEEPSSHDPRDLFEPSPLDRAPSEPPTPSAPTPRARPAPDQPRPEPPRLTRRSGRRQLRDMLGFGEELGPKGAAPRPAPPVVPGVQATPPSHPPLAPSARDESSLGTPAPAPAFGPPLEAGVDPELEDMLSKAEDGAFQPSPDPAGSQAESAPSKDLQIEFLHRPKRPQTPAPPAPRPAVPAVPAPAPSPAAPAPAALPAVPLAANRLTSPAPAPAPFPAPAAVLAETPREPIETTSPTATALVALAGQVDRFEVPAGQRAATRAALVDFARQLDEGIASFDSIREILWVVADYPALARCVIPLLVPHLDLD</sequence>
<name>A0A538U8G6_UNCEI</name>
<comment type="caution">
    <text evidence="2">The sequence shown here is derived from an EMBL/GenBank/DDBJ whole genome shotgun (WGS) entry which is preliminary data.</text>
</comment>
<gene>
    <name evidence="2" type="ORF">E6K80_03395</name>
</gene>
<feature type="region of interest" description="Disordered" evidence="1">
    <location>
        <begin position="60"/>
        <end position="278"/>
    </location>
</feature>
<evidence type="ECO:0000313" key="2">
    <source>
        <dbReference type="EMBL" id="TMQ72183.1"/>
    </source>
</evidence>
<feature type="compositionally biased region" description="Polar residues" evidence="1">
    <location>
        <begin position="20"/>
        <end position="30"/>
    </location>
</feature>
<dbReference type="AlphaFoldDB" id="A0A538U8G6"/>
<feature type="compositionally biased region" description="Pro residues" evidence="1">
    <location>
        <begin position="106"/>
        <end position="124"/>
    </location>
</feature>
<protein>
    <submittedName>
        <fullName evidence="2">Uncharacterized protein</fullName>
    </submittedName>
</protein>
<dbReference type="Proteomes" id="UP000319836">
    <property type="component" value="Unassembled WGS sequence"/>
</dbReference>
<accession>A0A538U8G6</accession>